<gene>
    <name evidence="1" type="ORF">QUV96_05405</name>
</gene>
<accession>A0ABT7UBR0</accession>
<protein>
    <recommendedName>
        <fullName evidence="3">HTH domain-containing protein</fullName>
    </recommendedName>
</protein>
<reference evidence="2" key="2">
    <citation type="submission" date="2023-06" db="EMBL/GenBank/DDBJ databases">
        <title>Identification and characterization of horizontal gene transfer across gut microbiota members of farm animals based on homology search.</title>
        <authorList>
            <person name="Zeman M."/>
            <person name="Kubasova T."/>
            <person name="Jahodarova E."/>
            <person name="Nykrynova M."/>
            <person name="Rychlik I."/>
        </authorList>
    </citation>
    <scope>NUCLEOTIDE SEQUENCE [LARGE SCALE GENOMIC DNA]</scope>
    <source>
        <strain evidence="2">ET39</strain>
    </source>
</reference>
<organism evidence="1 2">
    <name type="scientific">Amedibacillus dolichus</name>
    <dbReference type="NCBI Taxonomy" id="31971"/>
    <lineage>
        <taxon>Bacteria</taxon>
        <taxon>Bacillati</taxon>
        <taxon>Bacillota</taxon>
        <taxon>Erysipelotrichia</taxon>
        <taxon>Erysipelotrichales</taxon>
        <taxon>Erysipelotrichaceae</taxon>
        <taxon>Amedibacillus</taxon>
    </lineage>
</organism>
<evidence type="ECO:0000313" key="1">
    <source>
        <dbReference type="EMBL" id="MDM8157073.1"/>
    </source>
</evidence>
<name>A0ABT7UBR0_9FIRM</name>
<reference evidence="1 2" key="1">
    <citation type="submission" date="2023-06" db="EMBL/GenBank/DDBJ databases">
        <title>Identification and characterization of horizontal gene transfer across gut microbiota members of farm animals based on homology search.</title>
        <authorList>
            <person name="Schwarzerova J."/>
            <person name="Nykrynova M."/>
            <person name="Jureckova K."/>
            <person name="Cejkova D."/>
            <person name="Rychlik I."/>
        </authorList>
    </citation>
    <scope>NUCLEOTIDE SEQUENCE [LARGE SCALE GENOMIC DNA]</scope>
    <source>
        <strain evidence="1 2">ET39</strain>
    </source>
</reference>
<dbReference type="RefSeq" id="WP_289607535.1">
    <property type="nucleotide sequence ID" value="NZ_JAUDCG010000018.1"/>
</dbReference>
<dbReference type="Proteomes" id="UP001529340">
    <property type="component" value="Unassembled WGS sequence"/>
</dbReference>
<keyword evidence="2" id="KW-1185">Reference proteome</keyword>
<sequence length="110" mass="13090">MLNRQKKCLREIIASYFGATCEELCELGGIGEKTLRNDIGILQDALQKYGLFLREEKNRLWIPFEEKEAFLNAYEEIIQEDDQQQLASEYEERKIRREAGLFCQKRLWPE</sequence>
<proteinExistence type="predicted"/>
<comment type="caution">
    <text evidence="1">The sequence shown here is derived from an EMBL/GenBank/DDBJ whole genome shotgun (WGS) entry which is preliminary data.</text>
</comment>
<reference evidence="1 2" key="3">
    <citation type="submission" date="2023-06" db="EMBL/GenBank/DDBJ databases">
        <authorList>
            <person name="Zeman M."/>
            <person name="Kubasova T."/>
            <person name="Jahodarova E."/>
            <person name="Nykrynova M."/>
            <person name="Rychlik I."/>
        </authorList>
    </citation>
    <scope>NUCLEOTIDE SEQUENCE [LARGE SCALE GENOMIC DNA]</scope>
    <source>
        <strain evidence="1 2">ET39</strain>
    </source>
</reference>
<evidence type="ECO:0000313" key="2">
    <source>
        <dbReference type="Proteomes" id="UP001529340"/>
    </source>
</evidence>
<dbReference type="EMBL" id="JAUDCG010000018">
    <property type="protein sequence ID" value="MDM8157073.1"/>
    <property type="molecule type" value="Genomic_DNA"/>
</dbReference>
<evidence type="ECO:0008006" key="3">
    <source>
        <dbReference type="Google" id="ProtNLM"/>
    </source>
</evidence>